<accession>B6YVX7</accession>
<feature type="region of interest" description="Disordered" evidence="1">
    <location>
        <begin position="134"/>
        <end position="171"/>
    </location>
</feature>
<dbReference type="HOGENOM" id="CLU_101015_1_0_2"/>
<dbReference type="PATRIC" id="fig|523850.10.peg.819"/>
<dbReference type="STRING" id="523850.TON_0812"/>
<evidence type="ECO:0000256" key="1">
    <source>
        <dbReference type="SAM" id="MobiDB-lite"/>
    </source>
</evidence>
<dbReference type="InterPro" id="IPR025711">
    <property type="entry name" value="PepSY"/>
</dbReference>
<dbReference type="eggNOG" id="arCOG10270">
    <property type="taxonomic scope" value="Archaea"/>
</dbReference>
<dbReference type="KEGG" id="ton:TON_0812"/>
<feature type="domain" description="PepSY" evidence="2">
    <location>
        <begin position="75"/>
        <end position="133"/>
    </location>
</feature>
<reference evidence="3 4" key="1">
    <citation type="journal article" date="2008" name="J. Bacteriol.">
        <title>The complete genome sequence of Thermococcus onnurineus NA1 reveals a mixed heterotrophic and carboxydotrophic metabolism.</title>
        <authorList>
            <person name="Lee H.S."/>
            <person name="Kang S.G."/>
            <person name="Bae S.S."/>
            <person name="Lim J.K."/>
            <person name="Cho Y."/>
            <person name="Kim Y.J."/>
            <person name="Jeon J.H."/>
            <person name="Cha S.S."/>
            <person name="Kwon K.K."/>
            <person name="Kim H.T."/>
            <person name="Park C.J."/>
            <person name="Lee H.W."/>
            <person name="Kim S.I."/>
            <person name="Chun J."/>
            <person name="Colwell R.R."/>
            <person name="Kim S.J."/>
            <person name="Lee J.H."/>
        </authorList>
    </citation>
    <scope>NUCLEOTIDE SEQUENCE [LARGE SCALE GENOMIC DNA]</scope>
    <source>
        <strain evidence="3 4">NA1</strain>
    </source>
</reference>
<evidence type="ECO:0000313" key="4">
    <source>
        <dbReference type="Proteomes" id="UP000002727"/>
    </source>
</evidence>
<protein>
    <recommendedName>
        <fullName evidence="2">PepSY domain-containing protein</fullName>
    </recommendedName>
</protein>
<dbReference type="Pfam" id="PF03413">
    <property type="entry name" value="PepSY"/>
    <property type="match status" value="1"/>
</dbReference>
<keyword evidence="4" id="KW-1185">Reference proteome</keyword>
<name>B6YVX7_THEON</name>
<feature type="compositionally biased region" description="Basic and acidic residues" evidence="1">
    <location>
        <begin position="142"/>
        <end position="156"/>
    </location>
</feature>
<proteinExistence type="predicted"/>
<dbReference type="AlphaFoldDB" id="B6YVX7"/>
<gene>
    <name evidence="3" type="ordered locus">TON_0812</name>
</gene>
<dbReference type="EMBL" id="CP000855">
    <property type="protein sequence ID" value="ACJ16300.1"/>
    <property type="molecule type" value="Genomic_DNA"/>
</dbReference>
<feature type="compositionally biased region" description="Acidic residues" evidence="1">
    <location>
        <begin position="160"/>
        <end position="171"/>
    </location>
</feature>
<evidence type="ECO:0000313" key="3">
    <source>
        <dbReference type="EMBL" id="ACJ16300.1"/>
    </source>
</evidence>
<organism evidence="3 4">
    <name type="scientific">Thermococcus onnurineus (strain NA1)</name>
    <dbReference type="NCBI Taxonomy" id="523850"/>
    <lineage>
        <taxon>Archaea</taxon>
        <taxon>Methanobacteriati</taxon>
        <taxon>Methanobacteriota</taxon>
        <taxon>Thermococci</taxon>
        <taxon>Thermococcales</taxon>
        <taxon>Thermococcaceae</taxon>
        <taxon>Thermococcus</taxon>
    </lineage>
</organism>
<dbReference type="Proteomes" id="UP000002727">
    <property type="component" value="Chromosome"/>
</dbReference>
<dbReference type="Gene3D" id="3.10.450.40">
    <property type="match status" value="1"/>
</dbReference>
<dbReference type="GeneID" id="7017115"/>
<dbReference type="OrthoDB" id="101877at2157"/>
<dbReference type="RefSeq" id="WP_012571772.1">
    <property type="nucleotide sequence ID" value="NC_011529.1"/>
</dbReference>
<evidence type="ECO:0000259" key="2">
    <source>
        <dbReference type="Pfam" id="PF03413"/>
    </source>
</evidence>
<sequence>MRIWKFSIGLKTAAVIAALIMAVSIGAFAVATSNTTTSSVGSDLQSPGYVGSIKVDQYDNLGEGQEAKALQSLAKITPEQAKSAALSKVNGSVVKVELDNENGYLVYSVEVKTGNGIIKDVKVDAGDGKVLYVDGESGVEEESNKELEKETSKDSSDSDSINEEVEQEDEN</sequence>